<comment type="function">
    <text evidence="9">Catalyzes the phosphorylation of ribose at O-5 in a reaction requiring ATP and magnesium. The resulting D-ribose-5-phosphate can then be used either for sythesis of nucleotides, histidine, and tryptophan, or as a component of the pentose phosphate pathway.</text>
</comment>
<feature type="binding site" evidence="9">
    <location>
        <position position="179"/>
    </location>
    <ligand>
        <name>ATP</name>
        <dbReference type="ChEBI" id="CHEBI:30616"/>
    </ligand>
</feature>
<dbReference type="SUPFAM" id="SSF53613">
    <property type="entry name" value="Ribokinase-like"/>
    <property type="match status" value="1"/>
</dbReference>
<feature type="binding site" evidence="9">
    <location>
        <begin position="38"/>
        <end position="42"/>
    </location>
    <ligand>
        <name>substrate</name>
    </ligand>
</feature>
<evidence type="ECO:0000256" key="1">
    <source>
        <dbReference type="ARBA" id="ARBA00022679"/>
    </source>
</evidence>
<feature type="binding site" evidence="9">
    <location>
        <begin position="205"/>
        <end position="210"/>
    </location>
    <ligand>
        <name>ATP</name>
        <dbReference type="ChEBI" id="CHEBI:30616"/>
    </ligand>
</feature>
<comment type="subcellular location">
    <subcellularLocation>
        <location evidence="9">Cytoplasm</location>
    </subcellularLocation>
</comment>
<keyword evidence="1 9" id="KW-0808">Transferase</keyword>
<evidence type="ECO:0000256" key="2">
    <source>
        <dbReference type="ARBA" id="ARBA00022723"/>
    </source>
</evidence>
<feature type="binding site" evidence="9">
    <location>
        <position position="268"/>
    </location>
    <ligand>
        <name>K(+)</name>
        <dbReference type="ChEBI" id="CHEBI:29103"/>
    </ligand>
</feature>
<feature type="binding site" evidence="9">
    <location>
        <position position="136"/>
    </location>
    <ligand>
        <name>substrate</name>
    </ligand>
</feature>
<feature type="binding site" evidence="9">
    <location>
        <position position="234"/>
    </location>
    <ligand>
        <name>K(+)</name>
        <dbReference type="ChEBI" id="CHEBI:29103"/>
    </ligand>
</feature>
<name>A0A2V4MLQ2_9RHOB</name>
<dbReference type="CDD" id="cd01174">
    <property type="entry name" value="ribokinase"/>
    <property type="match status" value="1"/>
</dbReference>
<feature type="binding site" evidence="9">
    <location>
        <begin position="10"/>
        <end position="12"/>
    </location>
    <ligand>
        <name>substrate</name>
    </ligand>
</feature>
<feature type="binding site" evidence="9">
    <location>
        <begin position="237"/>
        <end position="238"/>
    </location>
    <ligand>
        <name>ATP</name>
        <dbReference type="ChEBI" id="CHEBI:30616"/>
    </ligand>
</feature>
<evidence type="ECO:0000256" key="9">
    <source>
        <dbReference type="HAMAP-Rule" id="MF_01987"/>
    </source>
</evidence>
<comment type="subunit">
    <text evidence="9">Homodimer.</text>
</comment>
<comment type="catalytic activity">
    <reaction evidence="9">
        <text>D-ribose + ATP = D-ribose 5-phosphate + ADP + H(+)</text>
        <dbReference type="Rhea" id="RHEA:13697"/>
        <dbReference type="ChEBI" id="CHEBI:15378"/>
        <dbReference type="ChEBI" id="CHEBI:30616"/>
        <dbReference type="ChEBI" id="CHEBI:47013"/>
        <dbReference type="ChEBI" id="CHEBI:78346"/>
        <dbReference type="ChEBI" id="CHEBI:456216"/>
        <dbReference type="EC" id="2.7.1.15"/>
    </reaction>
</comment>
<dbReference type="GO" id="GO:0005737">
    <property type="term" value="C:cytoplasm"/>
    <property type="evidence" value="ECO:0007669"/>
    <property type="project" value="UniProtKB-SubCell"/>
</dbReference>
<dbReference type="EC" id="2.7.1.15" evidence="9"/>
<gene>
    <name evidence="9" type="primary">rbsK</name>
    <name evidence="11" type="ORF">DI396_09150</name>
</gene>
<dbReference type="Gene3D" id="3.40.1190.20">
    <property type="match status" value="1"/>
</dbReference>
<dbReference type="GO" id="GO:0046872">
    <property type="term" value="F:metal ion binding"/>
    <property type="evidence" value="ECO:0007669"/>
    <property type="project" value="UniProtKB-KW"/>
</dbReference>
<evidence type="ECO:0000256" key="5">
    <source>
        <dbReference type="ARBA" id="ARBA00022840"/>
    </source>
</evidence>
<evidence type="ECO:0000259" key="10">
    <source>
        <dbReference type="Pfam" id="PF00294"/>
    </source>
</evidence>
<comment type="similarity">
    <text evidence="9">Belongs to the carbohydrate kinase PfkB family. Ribokinase subfamily.</text>
</comment>
<keyword evidence="7 9" id="KW-0630">Potassium</keyword>
<dbReference type="UniPathway" id="UPA00916">
    <property type="reaction ID" value="UER00889"/>
</dbReference>
<dbReference type="PANTHER" id="PTHR10584:SF166">
    <property type="entry name" value="RIBOKINASE"/>
    <property type="match status" value="1"/>
</dbReference>
<evidence type="ECO:0000313" key="12">
    <source>
        <dbReference type="Proteomes" id="UP000248012"/>
    </source>
</evidence>
<protein>
    <recommendedName>
        <fullName evidence="9">Ribokinase</fullName>
        <shortName evidence="9">RK</shortName>
        <ecNumber evidence="9">2.7.1.15</ecNumber>
    </recommendedName>
</protein>
<proteinExistence type="inferred from homology"/>
<feature type="domain" description="Carbohydrate kinase PfkB" evidence="10">
    <location>
        <begin position="4"/>
        <end position="280"/>
    </location>
</feature>
<keyword evidence="4 9" id="KW-0418">Kinase</keyword>
<keyword evidence="2 9" id="KW-0479">Metal-binding</keyword>
<feature type="binding site" evidence="9">
    <location>
        <position position="271"/>
    </location>
    <ligand>
        <name>K(+)</name>
        <dbReference type="ChEBI" id="CHEBI:29103"/>
    </ligand>
</feature>
<accession>A0A2V4MLQ2</accession>
<feature type="binding site" evidence="9">
    <location>
        <position position="238"/>
    </location>
    <ligand>
        <name>substrate</name>
    </ligand>
</feature>
<organism evidence="11 12">
    <name type="scientific">Litorivita pollutaquae</name>
    <dbReference type="NCBI Taxonomy" id="2200892"/>
    <lineage>
        <taxon>Bacteria</taxon>
        <taxon>Pseudomonadati</taxon>
        <taxon>Pseudomonadota</taxon>
        <taxon>Alphaproteobacteria</taxon>
        <taxon>Rhodobacterales</taxon>
        <taxon>Paracoccaceae</taxon>
        <taxon>Litorivita</taxon>
    </lineage>
</organism>
<evidence type="ECO:0000256" key="3">
    <source>
        <dbReference type="ARBA" id="ARBA00022741"/>
    </source>
</evidence>
<dbReference type="InterPro" id="IPR029056">
    <property type="entry name" value="Ribokinase-like"/>
</dbReference>
<comment type="caution">
    <text evidence="11">The sequence shown here is derived from an EMBL/GenBank/DDBJ whole genome shotgun (WGS) entry which is preliminary data.</text>
</comment>
<keyword evidence="5 9" id="KW-0067">ATP-binding</keyword>
<evidence type="ECO:0000256" key="7">
    <source>
        <dbReference type="ARBA" id="ARBA00022958"/>
    </source>
</evidence>
<dbReference type="Pfam" id="PF00294">
    <property type="entry name" value="PfkB"/>
    <property type="match status" value="1"/>
</dbReference>
<keyword evidence="9" id="KW-0963">Cytoplasm</keyword>
<dbReference type="PANTHER" id="PTHR10584">
    <property type="entry name" value="SUGAR KINASE"/>
    <property type="match status" value="1"/>
</dbReference>
<evidence type="ECO:0000256" key="8">
    <source>
        <dbReference type="ARBA" id="ARBA00023277"/>
    </source>
</evidence>
<dbReference type="InterPro" id="IPR002139">
    <property type="entry name" value="Ribo/fructo_kinase"/>
</dbReference>
<keyword evidence="3 9" id="KW-0547">Nucleotide-binding</keyword>
<feature type="active site" description="Proton acceptor" evidence="9">
    <location>
        <position position="238"/>
    </location>
</feature>
<dbReference type="AlphaFoldDB" id="A0A2V4MLQ2"/>
<dbReference type="GO" id="GO:0005524">
    <property type="term" value="F:ATP binding"/>
    <property type="evidence" value="ECO:0007669"/>
    <property type="project" value="UniProtKB-UniRule"/>
</dbReference>
<keyword evidence="12" id="KW-1185">Reference proteome</keyword>
<evidence type="ECO:0000256" key="4">
    <source>
        <dbReference type="ARBA" id="ARBA00022777"/>
    </source>
</evidence>
<dbReference type="HAMAP" id="MF_01987">
    <property type="entry name" value="Ribokinase"/>
    <property type="match status" value="1"/>
</dbReference>
<comment type="caution">
    <text evidence="9">Lacks conserved residue(s) required for the propagation of feature annotation.</text>
</comment>
<sequence>MTIYSFGSINADHFYRLPQLPQPGETIACSDYSTGLGGKGANQSVAAARAGARVVHIGAVGSDGVWMRDRMTEFGVDCTHVVILDAPSGHAIINVDADGENSIVVFAGVNRALTMPQVEAALAQAKTGDVLLLQNETNLTVDAARFAQERGLNVIYSAAPFDAGTVREILPFVSLLLVNEGEARDLRFALGLTDAQVPLPDMVTTRGAQGALWQSSDGAHFSVPALKVAVQDTTGAGDTFAGYLAAGLAEGMVPQDAMQLATAAAALKVTRAGTADAIPARAEVDAFLKNQ</sequence>
<dbReference type="InterPro" id="IPR011611">
    <property type="entry name" value="PfkB_dom"/>
</dbReference>
<comment type="pathway">
    <text evidence="9">Carbohydrate metabolism; D-ribose degradation; D-ribose 5-phosphate from beta-D-ribopyranose: step 2/2.</text>
</comment>
<feature type="binding site" evidence="9">
    <location>
        <position position="232"/>
    </location>
    <ligand>
        <name>K(+)</name>
        <dbReference type="ChEBI" id="CHEBI:29103"/>
    </ligand>
</feature>
<evidence type="ECO:0000256" key="6">
    <source>
        <dbReference type="ARBA" id="ARBA00022842"/>
    </source>
</evidence>
<dbReference type="Proteomes" id="UP000248012">
    <property type="component" value="Unassembled WGS sequence"/>
</dbReference>
<comment type="activity regulation">
    <text evidence="9">Activated by a monovalent cation that binds near, but not in, the active site. The most likely occupant of the site in vivo is potassium. Ion binding induces a conformational change that may alter substrate affinity.</text>
</comment>
<dbReference type="GO" id="GO:0004747">
    <property type="term" value="F:ribokinase activity"/>
    <property type="evidence" value="ECO:0007669"/>
    <property type="project" value="UniProtKB-UniRule"/>
</dbReference>
<keyword evidence="6 9" id="KW-0460">Magnesium</keyword>
<reference evidence="11 12" key="1">
    <citation type="submission" date="2018-05" db="EMBL/GenBank/DDBJ databases">
        <title>Oceanovita maritima gen. nov., sp. nov., a marine bacterium in the family Rhodobacteraceae isolated from surface seawater of Lundu port Xiamen, China.</title>
        <authorList>
            <person name="Hetharua B.H."/>
            <person name="Min D."/>
            <person name="Liao H."/>
            <person name="Tian Y."/>
        </authorList>
    </citation>
    <scope>NUCLEOTIDE SEQUENCE [LARGE SCALE GENOMIC DNA]</scope>
    <source>
        <strain evidence="11 12">FSX-11</strain>
    </source>
</reference>
<dbReference type="OrthoDB" id="9775849at2"/>
<comment type="cofactor">
    <cofactor evidence="9">
        <name>Mg(2+)</name>
        <dbReference type="ChEBI" id="CHEBI:18420"/>
    </cofactor>
    <text evidence="9">Requires a divalent cation, most likely magnesium in vivo, as an electrophilic catalyst to aid phosphoryl group transfer. It is the chelate of the metal and the nucleotide that is the actual substrate.</text>
</comment>
<evidence type="ECO:0000313" key="11">
    <source>
        <dbReference type="EMBL" id="PYC47601.1"/>
    </source>
</evidence>
<keyword evidence="8 9" id="KW-0119">Carbohydrate metabolism</keyword>
<dbReference type="RefSeq" id="WP_110795909.1">
    <property type="nucleotide sequence ID" value="NZ_KZ826484.1"/>
</dbReference>
<dbReference type="GO" id="GO:0019303">
    <property type="term" value="P:D-ribose catabolic process"/>
    <property type="evidence" value="ECO:0007669"/>
    <property type="project" value="UniProtKB-UniRule"/>
</dbReference>
<dbReference type="InterPro" id="IPR011877">
    <property type="entry name" value="Ribokinase"/>
</dbReference>
<dbReference type="EMBL" id="QFVT01000005">
    <property type="protein sequence ID" value="PYC47601.1"/>
    <property type="molecule type" value="Genomic_DNA"/>
</dbReference>
<feature type="binding site" evidence="9">
    <location>
        <position position="273"/>
    </location>
    <ligand>
        <name>K(+)</name>
        <dbReference type="ChEBI" id="CHEBI:29103"/>
    </ligand>
</feature>
<dbReference type="PRINTS" id="PR00990">
    <property type="entry name" value="RIBOKINASE"/>
</dbReference>